<dbReference type="InterPro" id="IPR007858">
    <property type="entry name" value="Dpy-30_motif"/>
</dbReference>
<evidence type="ECO:0000256" key="1">
    <source>
        <dbReference type="SAM" id="MobiDB-lite"/>
    </source>
</evidence>
<feature type="region of interest" description="Disordered" evidence="1">
    <location>
        <begin position="1"/>
        <end position="34"/>
    </location>
</feature>
<dbReference type="PROSITE" id="PS50042">
    <property type="entry name" value="CNMP_BINDING_3"/>
    <property type="match status" value="3"/>
</dbReference>
<sequence>MSEDAETSCGKRELEAEEGERLHKRARHRSGSKNWSADVTDDLVNCTADIVEDMMQKIDVDANLKKKPHTIVPYLSEALAHLATTRPDDPITTLAKLLTERGIKPQWVQVLALELSVGDFFGEIALLNDRPRQATVKAMTDRTEVLVISRTVFHRTCEKLSTTLKENMVKYNEFEYLKEELMEEEMQSFSRESSSLFSQGTGQEDGDEDFEKLSDAEKEGMQNNMSKAVEAMNLGRKRGEEEAGDGESPELLVNAVNSLRWLTRDKRRAKEMVATALEKKKFSDTEALMQKGGAADYIYFIEDGIVQVFDDCENLQRELKQGETFGEVEILFDMPTGCLKASGEVTVWRLPKEVTKKIASLQGSKSMSSICKFLNKVSLFNVLQPQEKFALAKSMEQRTFYHGEEIVREGDVGSEFFLILHGRCNCYKKTLKV</sequence>
<dbReference type="SUPFAM" id="SSF51206">
    <property type="entry name" value="cAMP-binding domain-like"/>
    <property type="match status" value="3"/>
</dbReference>
<dbReference type="Pfam" id="PF00027">
    <property type="entry name" value="cNMP_binding"/>
    <property type="match status" value="2"/>
</dbReference>
<evidence type="ECO:0000259" key="2">
    <source>
        <dbReference type="PROSITE" id="PS50042"/>
    </source>
</evidence>
<feature type="domain" description="Cyclic nucleotide-binding" evidence="2">
    <location>
        <begin position="379"/>
        <end position="433"/>
    </location>
</feature>
<feature type="region of interest" description="Disordered" evidence="1">
    <location>
        <begin position="188"/>
        <end position="210"/>
    </location>
</feature>
<dbReference type="CDD" id="cd00038">
    <property type="entry name" value="CAP_ED"/>
    <property type="match status" value="2"/>
</dbReference>
<dbReference type="Gene3D" id="1.20.890.10">
    <property type="entry name" value="cAMP-dependent protein kinase regulatory subunit, dimerization-anchoring domain"/>
    <property type="match status" value="1"/>
</dbReference>
<dbReference type="InterPro" id="IPR014710">
    <property type="entry name" value="RmlC-like_jellyroll"/>
</dbReference>
<dbReference type="PROSITE" id="PS00889">
    <property type="entry name" value="CNMP_BINDING_2"/>
    <property type="match status" value="1"/>
</dbReference>
<feature type="compositionally biased region" description="Basic residues" evidence="1">
    <location>
        <begin position="22"/>
        <end position="31"/>
    </location>
</feature>
<dbReference type="PANTHER" id="PTHR11635">
    <property type="entry name" value="CAMP-DEPENDENT PROTEIN KINASE REGULATORY CHAIN"/>
    <property type="match status" value="1"/>
</dbReference>
<dbReference type="Pfam" id="PF05186">
    <property type="entry name" value="Dpy-30"/>
    <property type="match status" value="1"/>
</dbReference>
<dbReference type="InterPro" id="IPR018488">
    <property type="entry name" value="cNMP-bd_CS"/>
</dbReference>
<dbReference type="PANTHER" id="PTHR11635:SF152">
    <property type="entry name" value="CAMP-DEPENDENT PROTEIN KINASE TYPE I REGULATORY SUBUNIT-RELATED"/>
    <property type="match status" value="1"/>
</dbReference>
<dbReference type="InterPro" id="IPR018490">
    <property type="entry name" value="cNMP-bd_dom_sf"/>
</dbReference>
<reference evidence="3" key="1">
    <citation type="submission" date="2021-01" db="EMBL/GenBank/DDBJ databases">
        <authorList>
            <person name="Corre E."/>
            <person name="Pelletier E."/>
            <person name="Niang G."/>
            <person name="Scheremetjew M."/>
            <person name="Finn R."/>
            <person name="Kale V."/>
            <person name="Holt S."/>
            <person name="Cochrane G."/>
            <person name="Meng A."/>
            <person name="Brown T."/>
            <person name="Cohen L."/>
        </authorList>
    </citation>
    <scope>NUCLEOTIDE SEQUENCE</scope>
    <source>
        <strain evidence="3">CCMP325</strain>
    </source>
</reference>
<feature type="compositionally biased region" description="Low complexity" evidence="1">
    <location>
        <begin position="188"/>
        <end position="199"/>
    </location>
</feature>
<dbReference type="SMART" id="SM00100">
    <property type="entry name" value="cNMP"/>
    <property type="match status" value="1"/>
</dbReference>
<evidence type="ECO:0000313" key="3">
    <source>
        <dbReference type="EMBL" id="CAD8484454.1"/>
    </source>
</evidence>
<accession>A0A7S0HJ88</accession>
<dbReference type="GO" id="GO:0005952">
    <property type="term" value="C:cAMP-dependent protein kinase complex"/>
    <property type="evidence" value="ECO:0007669"/>
    <property type="project" value="InterPro"/>
</dbReference>
<feature type="domain" description="Cyclic nucleotide-binding" evidence="2">
    <location>
        <begin position="115"/>
        <end position="174"/>
    </location>
</feature>
<dbReference type="EMBL" id="HBEO01015672">
    <property type="protein sequence ID" value="CAD8484454.1"/>
    <property type="molecule type" value="Transcribed_RNA"/>
</dbReference>
<dbReference type="PROSITE" id="PS00888">
    <property type="entry name" value="CNMP_BINDING_1"/>
    <property type="match status" value="1"/>
</dbReference>
<dbReference type="InterPro" id="IPR050503">
    <property type="entry name" value="cAMP-dep_PK_reg_su-like"/>
</dbReference>
<gene>
    <name evidence="3" type="ORF">HPHI1048_LOCUS10649</name>
</gene>
<organism evidence="3">
    <name type="scientific">Hanusia phi</name>
    <dbReference type="NCBI Taxonomy" id="3032"/>
    <lineage>
        <taxon>Eukaryota</taxon>
        <taxon>Cryptophyceae</taxon>
        <taxon>Pyrenomonadales</taxon>
        <taxon>Geminigeraceae</taxon>
        <taxon>Hanusia</taxon>
    </lineage>
</organism>
<dbReference type="GO" id="GO:0005829">
    <property type="term" value="C:cytosol"/>
    <property type="evidence" value="ECO:0007669"/>
    <property type="project" value="TreeGrafter"/>
</dbReference>
<dbReference type="Gene3D" id="2.60.120.10">
    <property type="entry name" value="Jelly Rolls"/>
    <property type="match status" value="3"/>
</dbReference>
<dbReference type="CDD" id="cd22958">
    <property type="entry name" value="DD_DPY30_SDC1-like"/>
    <property type="match status" value="1"/>
</dbReference>
<name>A0A7S0HJ88_9CRYP</name>
<proteinExistence type="predicted"/>
<feature type="domain" description="Cyclic nucleotide-binding" evidence="2">
    <location>
        <begin position="273"/>
        <end position="376"/>
    </location>
</feature>
<dbReference type="InterPro" id="IPR000595">
    <property type="entry name" value="cNMP-bd_dom"/>
</dbReference>
<protein>
    <recommendedName>
        <fullName evidence="2">Cyclic nucleotide-binding domain-containing protein</fullName>
    </recommendedName>
</protein>
<dbReference type="AlphaFoldDB" id="A0A7S0HJ88"/>